<protein>
    <submittedName>
        <fullName evidence="2">Uncharacterized protein</fullName>
    </submittedName>
</protein>
<accession>A0A9P8PCB1</accession>
<name>A0A9P8PCB1_9ASCO</name>
<keyword evidence="3" id="KW-1185">Reference proteome</keyword>
<proteinExistence type="predicted"/>
<organism evidence="2 3">
    <name type="scientific">Ogataea polymorpha</name>
    <dbReference type="NCBI Taxonomy" id="460523"/>
    <lineage>
        <taxon>Eukaryota</taxon>
        <taxon>Fungi</taxon>
        <taxon>Dikarya</taxon>
        <taxon>Ascomycota</taxon>
        <taxon>Saccharomycotina</taxon>
        <taxon>Pichiomycetes</taxon>
        <taxon>Pichiales</taxon>
        <taxon>Pichiaceae</taxon>
        <taxon>Ogataea</taxon>
    </lineage>
</organism>
<dbReference type="EMBL" id="JAEUBD010000983">
    <property type="protein sequence ID" value="KAH3669628.1"/>
    <property type="molecule type" value="Genomic_DNA"/>
</dbReference>
<dbReference type="AlphaFoldDB" id="A0A9P8PCB1"/>
<feature type="region of interest" description="Disordered" evidence="1">
    <location>
        <begin position="1"/>
        <end position="22"/>
    </location>
</feature>
<comment type="caution">
    <text evidence="2">The sequence shown here is derived from an EMBL/GenBank/DDBJ whole genome shotgun (WGS) entry which is preliminary data.</text>
</comment>
<evidence type="ECO:0000256" key="1">
    <source>
        <dbReference type="SAM" id="MobiDB-lite"/>
    </source>
</evidence>
<reference evidence="2" key="2">
    <citation type="submission" date="2021-01" db="EMBL/GenBank/DDBJ databases">
        <authorList>
            <person name="Schikora-Tamarit M.A."/>
        </authorList>
    </citation>
    <scope>NUCLEOTIDE SEQUENCE</scope>
    <source>
        <strain evidence="2">NCAIM Y.01608</strain>
    </source>
</reference>
<evidence type="ECO:0000313" key="3">
    <source>
        <dbReference type="Proteomes" id="UP000788993"/>
    </source>
</evidence>
<reference evidence="2" key="1">
    <citation type="journal article" date="2021" name="Open Biol.">
        <title>Shared evolutionary footprints suggest mitochondrial oxidative damage underlies multiple complex I losses in fungi.</title>
        <authorList>
            <person name="Schikora-Tamarit M.A."/>
            <person name="Marcet-Houben M."/>
            <person name="Nosek J."/>
            <person name="Gabaldon T."/>
        </authorList>
    </citation>
    <scope>NUCLEOTIDE SEQUENCE</scope>
    <source>
        <strain evidence="2">NCAIM Y.01608</strain>
    </source>
</reference>
<sequence>MSVGACTPEYGESENDKACDSNQLDRSDPELCFTKVLDGQQVDCHDGGPEYGNPDCHVQIRPRRFSWGRNVTHHFSELVHDGPDKDSENEEADQKTGWTTCCKCRASTNKDTCTNGSCQGDKLDMTGLQTTLGCVNWFFVL</sequence>
<dbReference type="Proteomes" id="UP000788993">
    <property type="component" value="Unassembled WGS sequence"/>
</dbReference>
<evidence type="ECO:0000313" key="2">
    <source>
        <dbReference type="EMBL" id="KAH3669628.1"/>
    </source>
</evidence>
<gene>
    <name evidence="2" type="ORF">OGATHE_002440</name>
</gene>